<accession>J1QGN8</accession>
<dbReference type="InterPro" id="IPR006145">
    <property type="entry name" value="PsdUridine_synth_RsuA/RluA"/>
</dbReference>
<dbReference type="InterPro" id="IPR050188">
    <property type="entry name" value="RluA_PseudoU_synthase"/>
</dbReference>
<protein>
    <submittedName>
        <fullName evidence="2">Pseudouridine synthase</fullName>
    </submittedName>
</protein>
<dbReference type="GO" id="GO:0003723">
    <property type="term" value="F:RNA binding"/>
    <property type="evidence" value="ECO:0007669"/>
    <property type="project" value="InterPro"/>
</dbReference>
<dbReference type="GO" id="GO:0001522">
    <property type="term" value="P:pseudouridine synthesis"/>
    <property type="evidence" value="ECO:0007669"/>
    <property type="project" value="InterPro"/>
</dbReference>
<evidence type="ECO:0000313" key="2">
    <source>
        <dbReference type="EMBL" id="EJI84676.1"/>
    </source>
</evidence>
<dbReference type="EMBL" id="ALAB01000028">
    <property type="protein sequence ID" value="EJI84676.1"/>
    <property type="molecule type" value="Genomic_DNA"/>
</dbReference>
<dbReference type="PATRIC" id="fig|1197174.4.peg.2302"/>
<reference evidence="2 3" key="1">
    <citation type="journal article" date="2012" name="J. Bacteriol.">
        <title>Genome Sequence of Pectin-Degrading Alishewanella aestuarii Strain B11T, Isolated from Tidal Flat Sediment.</title>
        <authorList>
            <person name="Jung J."/>
            <person name="Choi S."/>
            <person name="Chun J."/>
            <person name="Park W."/>
        </authorList>
    </citation>
    <scope>NUCLEOTIDE SEQUENCE [LARGE SCALE GENOMIC DNA]</scope>
    <source>
        <strain evidence="2 3">B11</strain>
    </source>
</reference>
<dbReference type="AlphaFoldDB" id="J1QGN8"/>
<dbReference type="SUPFAM" id="SSF55120">
    <property type="entry name" value="Pseudouridine synthase"/>
    <property type="match status" value="1"/>
</dbReference>
<dbReference type="PANTHER" id="PTHR21600">
    <property type="entry name" value="MITOCHONDRIAL RNA PSEUDOURIDINE SYNTHASE"/>
    <property type="match status" value="1"/>
</dbReference>
<sequence length="276" mass="30584">MKLSREITATAPVTAIELLSTAVPELPKGRLKDAMNKGAVQLIAKPVKRLRRAQFMLKAGDRLALHYDSEILSRDCAAAQLLADEKAYTVWFKPAGMLSQGNEWGDHLSLLRFAEQHFTPARPVFLLHRLDREASGLVLLAHNKQAAAALSKLIAERAIIKKYRVRVKGALPADVLSQGRIALPLDGKASESRFSLLEYCSLTDTSLLEVILISGRKHQIRRHFAAINCPVMGDPQYGRQNKSTTGLALQAVELAFFCPLKRRQQQFLLPASLVQS</sequence>
<dbReference type="GO" id="GO:0006396">
    <property type="term" value="P:RNA processing"/>
    <property type="evidence" value="ECO:0007669"/>
    <property type="project" value="UniProtKB-ARBA"/>
</dbReference>
<dbReference type="CDD" id="cd02869">
    <property type="entry name" value="PseudoU_synth_RluA_like"/>
    <property type="match status" value="1"/>
</dbReference>
<dbReference type="GO" id="GO:0009982">
    <property type="term" value="F:pseudouridine synthase activity"/>
    <property type="evidence" value="ECO:0007669"/>
    <property type="project" value="InterPro"/>
</dbReference>
<comment type="caution">
    <text evidence="2">The sequence shown here is derived from an EMBL/GenBank/DDBJ whole genome shotgun (WGS) entry which is preliminary data.</text>
</comment>
<dbReference type="Pfam" id="PF00849">
    <property type="entry name" value="PseudoU_synth_2"/>
    <property type="match status" value="1"/>
</dbReference>
<gene>
    <name evidence="2" type="ORF">AEST_23510</name>
</gene>
<evidence type="ECO:0000313" key="3">
    <source>
        <dbReference type="Proteomes" id="UP000012043"/>
    </source>
</evidence>
<dbReference type="RefSeq" id="WP_008609246.1">
    <property type="nucleotide sequence ID" value="NZ_ALAB01000028.1"/>
</dbReference>
<dbReference type="Proteomes" id="UP000012043">
    <property type="component" value="Unassembled WGS sequence"/>
</dbReference>
<proteinExistence type="predicted"/>
<dbReference type="InterPro" id="IPR020103">
    <property type="entry name" value="PsdUridine_synth_cat_dom_sf"/>
</dbReference>
<dbReference type="Gene3D" id="3.30.2350.10">
    <property type="entry name" value="Pseudouridine synthase"/>
    <property type="match status" value="1"/>
</dbReference>
<name>J1QGN8_9ALTE</name>
<feature type="domain" description="Pseudouridine synthase RsuA/RluA-like" evidence="1">
    <location>
        <begin position="88"/>
        <end position="226"/>
    </location>
</feature>
<keyword evidence="3" id="KW-1185">Reference proteome</keyword>
<organism evidence="2 3">
    <name type="scientific">Alishewanella aestuarii B11</name>
    <dbReference type="NCBI Taxonomy" id="1197174"/>
    <lineage>
        <taxon>Bacteria</taxon>
        <taxon>Pseudomonadati</taxon>
        <taxon>Pseudomonadota</taxon>
        <taxon>Gammaproteobacteria</taxon>
        <taxon>Alteromonadales</taxon>
        <taxon>Alteromonadaceae</taxon>
        <taxon>Alishewanella</taxon>
    </lineage>
</organism>
<evidence type="ECO:0000259" key="1">
    <source>
        <dbReference type="Pfam" id="PF00849"/>
    </source>
</evidence>
<dbReference type="GO" id="GO:0140098">
    <property type="term" value="F:catalytic activity, acting on RNA"/>
    <property type="evidence" value="ECO:0007669"/>
    <property type="project" value="UniProtKB-ARBA"/>
</dbReference>